<sequence length="195" mass="22841">MKLLSAKSDACLKNSITYFTLAFLFGLTVGTQDEAITKFQQVFADTSTSWLFKTTYFPSNYSVCFRYERITSEDTSFIFRQGYEVYEESTSSRRTDTSHWYGTSLKKRNDGYHSMTLVRMRDRKSITYKLNHWSDKQKCFVVTFSLKAEGHCELYVRDRLPSQDGQVPECEEALLRVCDRPVNYKWYAGNCQQIN</sequence>
<dbReference type="Pfam" id="PF02098">
    <property type="entry name" value="His_binding"/>
    <property type="match status" value="1"/>
</dbReference>
<dbReference type="AlphaFoldDB" id="A0A1E1X0S5"/>
<dbReference type="InterPro" id="IPR012674">
    <property type="entry name" value="Calycin"/>
</dbReference>
<dbReference type="GO" id="GO:0030682">
    <property type="term" value="P:symbiont-mediated perturbation of host defenses"/>
    <property type="evidence" value="ECO:0007669"/>
    <property type="project" value="InterPro"/>
</dbReference>
<dbReference type="SUPFAM" id="SSF50814">
    <property type="entry name" value="Lipocalins"/>
    <property type="match status" value="1"/>
</dbReference>
<dbReference type="InterPro" id="IPR002970">
    <property type="entry name" value="Tick_his-bd"/>
</dbReference>
<name>A0A1E1X0S5_9ACAR</name>
<dbReference type="GO" id="GO:0043176">
    <property type="term" value="F:amine binding"/>
    <property type="evidence" value="ECO:0007669"/>
    <property type="project" value="InterPro"/>
</dbReference>
<reference evidence="1" key="1">
    <citation type="journal article" date="2017" name="Front. Cell. Infect. Microbiol.">
        <title>The Distinct Transcriptional Response of the Midgut of Amblyomma sculptum and Amblyomma aureolatum Ticks to Rickettsia rickettsii Correlates to Their Differences in Susceptibility to Infection.</title>
        <authorList>
            <person name="Martins L.A."/>
            <person name="Galletti M.F.B.M."/>
            <person name="Ribeiro J.M."/>
            <person name="Fujita A."/>
            <person name="Costa F.B."/>
            <person name="Labruna M.B."/>
            <person name="Daffre S."/>
            <person name="Fogaca A.C."/>
        </authorList>
    </citation>
    <scope>NUCLEOTIDE SEQUENCE</scope>
</reference>
<proteinExistence type="evidence at transcript level"/>
<dbReference type="EMBL" id="GFAC01006542">
    <property type="protein sequence ID" value="JAT92646.1"/>
    <property type="molecule type" value="mRNA"/>
</dbReference>
<protein>
    <submittedName>
        <fullName evidence="1">Putative group i salivary lipocalin</fullName>
    </submittedName>
</protein>
<feature type="non-terminal residue" evidence="1">
    <location>
        <position position="195"/>
    </location>
</feature>
<accession>A0A1E1X0S5</accession>
<dbReference type="Gene3D" id="2.40.128.20">
    <property type="match status" value="1"/>
</dbReference>
<evidence type="ECO:0000313" key="1">
    <source>
        <dbReference type="EMBL" id="JAT92646.1"/>
    </source>
</evidence>
<organism evidence="1">
    <name type="scientific">Amblyomma aureolatum</name>
    <dbReference type="NCBI Taxonomy" id="187763"/>
    <lineage>
        <taxon>Eukaryota</taxon>
        <taxon>Metazoa</taxon>
        <taxon>Ecdysozoa</taxon>
        <taxon>Arthropoda</taxon>
        <taxon>Chelicerata</taxon>
        <taxon>Arachnida</taxon>
        <taxon>Acari</taxon>
        <taxon>Parasitiformes</taxon>
        <taxon>Ixodida</taxon>
        <taxon>Ixodoidea</taxon>
        <taxon>Ixodidae</taxon>
        <taxon>Amblyomminae</taxon>
        <taxon>Amblyomma</taxon>
    </lineage>
</organism>